<organism evidence="3 4">
    <name type="scientific">Labrys wisconsinensis</name>
    <dbReference type="NCBI Taxonomy" id="425677"/>
    <lineage>
        <taxon>Bacteria</taxon>
        <taxon>Pseudomonadati</taxon>
        <taxon>Pseudomonadota</taxon>
        <taxon>Alphaproteobacteria</taxon>
        <taxon>Hyphomicrobiales</taxon>
        <taxon>Xanthobacteraceae</taxon>
        <taxon>Labrys</taxon>
    </lineage>
</organism>
<evidence type="ECO:0000313" key="4">
    <source>
        <dbReference type="Proteomes" id="UP001242480"/>
    </source>
</evidence>
<dbReference type="PANTHER" id="PTHR43433:SF4">
    <property type="entry name" value="NON-HEME CHLOROPEROXIDASE-RELATED"/>
    <property type="match status" value="1"/>
</dbReference>
<accession>A0ABU0JGR5</accession>
<feature type="domain" description="AB hydrolase-1" evidence="2">
    <location>
        <begin position="43"/>
        <end position="276"/>
    </location>
</feature>
<name>A0ABU0JGR5_9HYPH</name>
<proteinExistence type="predicted"/>
<dbReference type="Proteomes" id="UP001242480">
    <property type="component" value="Unassembled WGS sequence"/>
</dbReference>
<dbReference type="PANTHER" id="PTHR43433">
    <property type="entry name" value="HYDROLASE, ALPHA/BETA FOLD FAMILY PROTEIN"/>
    <property type="match status" value="1"/>
</dbReference>
<dbReference type="SUPFAM" id="SSF53474">
    <property type="entry name" value="alpha/beta-Hydrolases"/>
    <property type="match status" value="1"/>
</dbReference>
<evidence type="ECO:0000313" key="3">
    <source>
        <dbReference type="EMBL" id="MDQ0473482.1"/>
    </source>
</evidence>
<evidence type="ECO:0000259" key="2">
    <source>
        <dbReference type="Pfam" id="PF00561"/>
    </source>
</evidence>
<evidence type="ECO:0000256" key="1">
    <source>
        <dbReference type="SAM" id="MobiDB-lite"/>
    </source>
</evidence>
<dbReference type="RefSeq" id="WP_307281817.1">
    <property type="nucleotide sequence ID" value="NZ_JAUSVX010000016.1"/>
</dbReference>
<dbReference type="InterPro" id="IPR029058">
    <property type="entry name" value="AB_hydrolase_fold"/>
</dbReference>
<dbReference type="EMBL" id="JAUSVX010000016">
    <property type="protein sequence ID" value="MDQ0473482.1"/>
    <property type="molecule type" value="Genomic_DNA"/>
</dbReference>
<comment type="caution">
    <text evidence="3">The sequence shown here is derived from an EMBL/GenBank/DDBJ whole genome shotgun (WGS) entry which is preliminary data.</text>
</comment>
<feature type="region of interest" description="Disordered" evidence="1">
    <location>
        <begin position="1"/>
        <end position="22"/>
    </location>
</feature>
<reference evidence="3 4" key="1">
    <citation type="submission" date="2023-07" db="EMBL/GenBank/DDBJ databases">
        <title>Genomic Encyclopedia of Type Strains, Phase IV (KMG-IV): sequencing the most valuable type-strain genomes for metagenomic binning, comparative biology and taxonomic classification.</title>
        <authorList>
            <person name="Goeker M."/>
        </authorList>
    </citation>
    <scope>NUCLEOTIDE SEQUENCE [LARGE SCALE GENOMIC DNA]</scope>
    <source>
        <strain evidence="3 4">DSM 19619</strain>
    </source>
</reference>
<dbReference type="InterPro" id="IPR050471">
    <property type="entry name" value="AB_hydrolase"/>
</dbReference>
<dbReference type="PRINTS" id="PR00111">
    <property type="entry name" value="ABHYDROLASE"/>
</dbReference>
<dbReference type="Pfam" id="PF00561">
    <property type="entry name" value="Abhydrolase_1"/>
    <property type="match status" value="1"/>
</dbReference>
<dbReference type="InterPro" id="IPR000073">
    <property type="entry name" value="AB_hydrolase_1"/>
</dbReference>
<gene>
    <name evidence="3" type="ORF">QO011_006518</name>
</gene>
<keyword evidence="4" id="KW-1185">Reference proteome</keyword>
<dbReference type="Gene3D" id="3.40.50.1820">
    <property type="entry name" value="alpha/beta hydrolase"/>
    <property type="match status" value="1"/>
</dbReference>
<sequence>MRRIDETAGMPADEPFGIRSAPNQVRTADGTTLFVRDWGEGRPVLFLSGWTLNADMWAYQMEPLSRQGLRCIAYDRRGHGRSSDPGRGYDYDTLADDLAAVLAALDLSDVMLVGHSFASGEIVRYLTRHAARRIGRVVLVSPAAVPYLTRTPDNPVGVDAAVFERLREMLLDDFPGWAETGADAYFVPGTSRPIKDWTVRMMMQTTLQAALALSRIQTATDFRGALAGIAVPTLVVHGDRDASAPLDLTGRPAAALIPGARLAIYEDGPHGLYFTHKERLNRDLLAFAGAVP</sequence>
<protein>
    <submittedName>
        <fullName evidence="3">Pimeloyl-ACP methyl ester carboxylesterase</fullName>
    </submittedName>
</protein>